<evidence type="ECO:0000313" key="2">
    <source>
        <dbReference type="EMBL" id="RWS26428.1"/>
    </source>
</evidence>
<protein>
    <submittedName>
        <fullName evidence="2">Uncharacterized protein</fullName>
    </submittedName>
</protein>
<dbReference type="STRING" id="299467.A0A443SFX3"/>
<reference evidence="2 3" key="1">
    <citation type="journal article" date="2018" name="Gigascience">
        <title>Genomes of trombidid mites reveal novel predicted allergens and laterally-transferred genes associated with secondary metabolism.</title>
        <authorList>
            <person name="Dong X."/>
            <person name="Chaisiri K."/>
            <person name="Xia D."/>
            <person name="Armstrong S.D."/>
            <person name="Fang Y."/>
            <person name="Donnelly M.J."/>
            <person name="Kadowaki T."/>
            <person name="McGarry J.W."/>
            <person name="Darby A.C."/>
            <person name="Makepeace B.L."/>
        </authorList>
    </citation>
    <scope>NUCLEOTIDE SEQUENCE [LARGE SCALE GENOMIC DNA]</scope>
    <source>
        <strain evidence="2">UoL-UT</strain>
    </source>
</reference>
<comment type="caution">
    <text evidence="2">The sequence shown here is derived from an EMBL/GenBank/DDBJ whole genome shotgun (WGS) entry which is preliminary data.</text>
</comment>
<organism evidence="2 3">
    <name type="scientific">Leptotrombidium deliense</name>
    <dbReference type="NCBI Taxonomy" id="299467"/>
    <lineage>
        <taxon>Eukaryota</taxon>
        <taxon>Metazoa</taxon>
        <taxon>Ecdysozoa</taxon>
        <taxon>Arthropoda</taxon>
        <taxon>Chelicerata</taxon>
        <taxon>Arachnida</taxon>
        <taxon>Acari</taxon>
        <taxon>Acariformes</taxon>
        <taxon>Trombidiformes</taxon>
        <taxon>Prostigmata</taxon>
        <taxon>Anystina</taxon>
        <taxon>Parasitengona</taxon>
        <taxon>Trombiculoidea</taxon>
        <taxon>Trombiculidae</taxon>
        <taxon>Leptotrombidium</taxon>
    </lineage>
</organism>
<keyword evidence="3" id="KW-1185">Reference proteome</keyword>
<evidence type="ECO:0000313" key="3">
    <source>
        <dbReference type="Proteomes" id="UP000288716"/>
    </source>
</evidence>
<gene>
    <name evidence="2" type="ORF">B4U80_09325</name>
</gene>
<dbReference type="AlphaFoldDB" id="A0A443SFX3"/>
<dbReference type="VEuPathDB" id="VectorBase:LDEU005613"/>
<evidence type="ECO:0000256" key="1">
    <source>
        <dbReference type="SAM" id="MobiDB-lite"/>
    </source>
</evidence>
<proteinExistence type="predicted"/>
<name>A0A443SFX3_9ACAR</name>
<dbReference type="OrthoDB" id="6133584at2759"/>
<sequence length="161" mass="17909">MSPVATYSHSCPEGPPSQWESQLDAASKAYLSPIVFNGKLISQSEDIVGRIAATFRVHKQIKNIGSTSGTVPVNLLPGSLVTVYFVRVKSWRSLPPYCAVHLNEHLENNTKYLVFAASPLNSLVEMHKQQQQLVPESDIFNIRTSSHHLRHSHSSPNYFGL</sequence>
<feature type="region of interest" description="Disordered" evidence="1">
    <location>
        <begin position="1"/>
        <end position="20"/>
    </location>
</feature>
<dbReference type="Proteomes" id="UP000288716">
    <property type="component" value="Unassembled WGS sequence"/>
</dbReference>
<accession>A0A443SFX3</accession>
<dbReference type="EMBL" id="NCKV01002764">
    <property type="protein sequence ID" value="RWS26428.1"/>
    <property type="molecule type" value="Genomic_DNA"/>
</dbReference>